<dbReference type="Pfam" id="PF00990">
    <property type="entry name" value="GGDEF"/>
    <property type="match status" value="1"/>
</dbReference>
<reference evidence="6 7" key="1">
    <citation type="submission" date="2006-02" db="EMBL/GenBank/DDBJ databases">
        <authorList>
            <person name="Pinhassi J."/>
            <person name="Pedros-Alio C."/>
            <person name="Ferriera S."/>
            <person name="Johnson J."/>
            <person name="Kravitz S."/>
            <person name="Halpern A."/>
            <person name="Remington K."/>
            <person name="Beeson K."/>
            <person name="Tran B."/>
            <person name="Rogers Y.-H."/>
            <person name="Friedman R."/>
            <person name="Venter J.C."/>
        </authorList>
    </citation>
    <scope>NUCLEOTIDE SEQUENCE [LARGE SCALE GENOMIC DNA]</scope>
    <source>
        <strain evidence="6 7">MED92</strain>
    </source>
</reference>
<dbReference type="PROSITE" id="PS50887">
    <property type="entry name" value="GGDEF"/>
    <property type="match status" value="1"/>
</dbReference>
<name>A0A7U8C5D9_NEPCE</name>
<proteinExistence type="predicted"/>
<keyword evidence="4" id="KW-0812">Transmembrane</keyword>
<dbReference type="PANTHER" id="PTHR45138">
    <property type="entry name" value="REGULATORY COMPONENTS OF SENSORY TRANSDUCTION SYSTEM"/>
    <property type="match status" value="1"/>
</dbReference>
<protein>
    <recommendedName>
        <fullName evidence="2">diguanylate cyclase</fullName>
        <ecNumber evidence="2">2.7.7.65</ecNumber>
    </recommendedName>
</protein>
<feature type="transmembrane region" description="Helical" evidence="4">
    <location>
        <begin position="12"/>
        <end position="31"/>
    </location>
</feature>
<accession>A0A7U8C5D9</accession>
<dbReference type="NCBIfam" id="TIGR00254">
    <property type="entry name" value="GGDEF"/>
    <property type="match status" value="1"/>
</dbReference>
<dbReference type="Gene3D" id="6.10.340.10">
    <property type="match status" value="1"/>
</dbReference>
<keyword evidence="4" id="KW-0472">Membrane</keyword>
<feature type="transmembrane region" description="Helical" evidence="4">
    <location>
        <begin position="259"/>
        <end position="279"/>
    </location>
</feature>
<dbReference type="CDD" id="cd06225">
    <property type="entry name" value="HAMP"/>
    <property type="match status" value="1"/>
</dbReference>
<dbReference type="InterPro" id="IPR050469">
    <property type="entry name" value="Diguanylate_Cyclase"/>
</dbReference>
<evidence type="ECO:0000256" key="2">
    <source>
        <dbReference type="ARBA" id="ARBA00012528"/>
    </source>
</evidence>
<gene>
    <name evidence="6" type="ORF">MED92_03058</name>
</gene>
<dbReference type="FunFam" id="3.30.70.270:FF:000001">
    <property type="entry name" value="Diguanylate cyclase domain protein"/>
    <property type="match status" value="1"/>
</dbReference>
<evidence type="ECO:0000256" key="1">
    <source>
        <dbReference type="ARBA" id="ARBA00001946"/>
    </source>
</evidence>
<keyword evidence="4" id="KW-1133">Transmembrane helix</keyword>
<comment type="catalytic activity">
    <reaction evidence="3">
        <text>2 GTP = 3',3'-c-di-GMP + 2 diphosphate</text>
        <dbReference type="Rhea" id="RHEA:24898"/>
        <dbReference type="ChEBI" id="CHEBI:33019"/>
        <dbReference type="ChEBI" id="CHEBI:37565"/>
        <dbReference type="ChEBI" id="CHEBI:58805"/>
        <dbReference type="EC" id="2.7.7.65"/>
    </reaction>
</comment>
<dbReference type="Pfam" id="PF05228">
    <property type="entry name" value="CHASE4"/>
    <property type="match status" value="1"/>
</dbReference>
<dbReference type="InterPro" id="IPR043128">
    <property type="entry name" value="Rev_trsase/Diguanyl_cyclase"/>
</dbReference>
<dbReference type="SUPFAM" id="SSF55073">
    <property type="entry name" value="Nucleotide cyclase"/>
    <property type="match status" value="1"/>
</dbReference>
<sequence>MKLTKKLILGEIIFFLLLMGGVFFAVFTFVLPEIRAIERQGHLKNLAKIEHAFQNELERIKIATIDWGEWDDTYEYVVKPSRDYEESNLLVDSIEDLKVDLLIILNRDHQVISKLHTEKMGSLERINLLKGQNWSHSHPLLQYFSDNDSAIFFTEKGPLLLARHPILTSQSTGPANGYLFFARLLDNEFTEHVSSSLELGFTASLVDKTTLQPSVEFINDDLSHAVGYQQLANSVDKVIQLDIEQPRPFYHQAMNATKISLLAVFIIGLMACFATYFMLKKILVNPIILLQKQAELFTKSEGKPAFSVLQRDDEIGALSTSFAEMAKELSNDFNRLEQERDELENASHTDALTNLKNRRYLEELMHSEDTWKAKGDWTIFTLDLDHFKKVNDSYGHDVGDVVLQQFSKVITQNFREQDIVVRSGGEEFTVICRQTDQQTANSIAERLRLATEMKTFGKDNNLRITCSIGFFTMNIMSAEAGLKYWQSMIKVSDLALYAAKHNGRNTWVGLNCLMGCEHGTYPKELPDIGTWIKERKLQLSSPKANPEEMIWSA</sequence>
<dbReference type="Proteomes" id="UP000002171">
    <property type="component" value="Unassembled WGS sequence"/>
</dbReference>
<evidence type="ECO:0000313" key="6">
    <source>
        <dbReference type="EMBL" id="EAR61893.1"/>
    </source>
</evidence>
<evidence type="ECO:0000313" key="7">
    <source>
        <dbReference type="Proteomes" id="UP000002171"/>
    </source>
</evidence>
<dbReference type="EC" id="2.7.7.65" evidence="2"/>
<evidence type="ECO:0000256" key="4">
    <source>
        <dbReference type="SAM" id="Phobius"/>
    </source>
</evidence>
<dbReference type="InterPro" id="IPR007892">
    <property type="entry name" value="CHASE4"/>
</dbReference>
<dbReference type="RefSeq" id="WP_007022628.1">
    <property type="nucleotide sequence ID" value="NZ_CH724127.1"/>
</dbReference>
<evidence type="ECO:0000256" key="3">
    <source>
        <dbReference type="ARBA" id="ARBA00034247"/>
    </source>
</evidence>
<dbReference type="CDD" id="cd01949">
    <property type="entry name" value="GGDEF"/>
    <property type="match status" value="1"/>
</dbReference>
<comment type="caution">
    <text evidence="6">The sequence shown here is derived from an EMBL/GenBank/DDBJ whole genome shotgun (WGS) entry which is preliminary data.</text>
</comment>
<keyword evidence="7" id="KW-1185">Reference proteome</keyword>
<dbReference type="PANTHER" id="PTHR45138:SF9">
    <property type="entry name" value="DIGUANYLATE CYCLASE DGCM-RELATED"/>
    <property type="match status" value="1"/>
</dbReference>
<evidence type="ECO:0000259" key="5">
    <source>
        <dbReference type="PROSITE" id="PS50887"/>
    </source>
</evidence>
<comment type="cofactor">
    <cofactor evidence="1">
        <name>Mg(2+)</name>
        <dbReference type="ChEBI" id="CHEBI:18420"/>
    </cofactor>
</comment>
<dbReference type="InterPro" id="IPR029787">
    <property type="entry name" value="Nucleotide_cyclase"/>
</dbReference>
<dbReference type="EMBL" id="AAOW01000005">
    <property type="protein sequence ID" value="EAR61893.1"/>
    <property type="molecule type" value="Genomic_DNA"/>
</dbReference>
<dbReference type="AlphaFoldDB" id="A0A7U8C5D9"/>
<feature type="domain" description="GGDEF" evidence="5">
    <location>
        <begin position="375"/>
        <end position="512"/>
    </location>
</feature>
<dbReference type="Gene3D" id="3.30.70.270">
    <property type="match status" value="1"/>
</dbReference>
<dbReference type="OrthoDB" id="9812260at2"/>
<dbReference type="InterPro" id="IPR000160">
    <property type="entry name" value="GGDEF_dom"/>
</dbReference>
<organism evidence="6 7">
    <name type="scientific">Neptuniibacter caesariensis</name>
    <dbReference type="NCBI Taxonomy" id="207954"/>
    <lineage>
        <taxon>Bacteria</taxon>
        <taxon>Pseudomonadati</taxon>
        <taxon>Pseudomonadota</taxon>
        <taxon>Gammaproteobacteria</taxon>
        <taxon>Oceanospirillales</taxon>
        <taxon>Oceanospirillaceae</taxon>
        <taxon>Neptuniibacter</taxon>
    </lineage>
</organism>
<dbReference type="SMART" id="SM00267">
    <property type="entry name" value="GGDEF"/>
    <property type="match status" value="1"/>
</dbReference>
<dbReference type="GO" id="GO:0052621">
    <property type="term" value="F:diguanylate cyclase activity"/>
    <property type="evidence" value="ECO:0007669"/>
    <property type="project" value="UniProtKB-EC"/>
</dbReference>